<evidence type="ECO:0000256" key="1">
    <source>
        <dbReference type="SAM" id="MobiDB-lite"/>
    </source>
</evidence>
<feature type="region of interest" description="Disordered" evidence="1">
    <location>
        <begin position="135"/>
        <end position="164"/>
    </location>
</feature>
<keyword evidence="3" id="KW-1185">Reference proteome</keyword>
<protein>
    <submittedName>
        <fullName evidence="2">Uncharacterized protein</fullName>
    </submittedName>
</protein>
<gene>
    <name evidence="2" type="ORF">E2C01_014665</name>
</gene>
<feature type="region of interest" description="Disordered" evidence="1">
    <location>
        <begin position="15"/>
        <end position="34"/>
    </location>
</feature>
<organism evidence="2 3">
    <name type="scientific">Portunus trituberculatus</name>
    <name type="common">Swimming crab</name>
    <name type="synonym">Neptunus trituberculatus</name>
    <dbReference type="NCBI Taxonomy" id="210409"/>
    <lineage>
        <taxon>Eukaryota</taxon>
        <taxon>Metazoa</taxon>
        <taxon>Ecdysozoa</taxon>
        <taxon>Arthropoda</taxon>
        <taxon>Crustacea</taxon>
        <taxon>Multicrustacea</taxon>
        <taxon>Malacostraca</taxon>
        <taxon>Eumalacostraca</taxon>
        <taxon>Eucarida</taxon>
        <taxon>Decapoda</taxon>
        <taxon>Pleocyemata</taxon>
        <taxon>Brachyura</taxon>
        <taxon>Eubrachyura</taxon>
        <taxon>Portunoidea</taxon>
        <taxon>Portunidae</taxon>
        <taxon>Portuninae</taxon>
        <taxon>Portunus</taxon>
    </lineage>
</organism>
<sequence>MLKVIKRYGARREERRVADAASRREGETEEGGGKARVQNYSYTTKFGWVFPRTKSRRQGVVDAVWLREFSQDISTLQSEIRKQAVFAYGDEKPRHSKDSLRTECDSECCGASMSNCKECVSVPEMATSSRVAMNSSVHTRSLESSHDSCGEGSGGGGNTRACSSSQGLNKVKVQVLVHEEESSRNEKPFVLDSRFNTYTVGAKCDEYSSMQSDISRDSGIYSTDDSSLVSEASGDKSLLQELGDVLGDQDVSLEACIHCGSLPIEDIITASKENASRPVWLARFSSSNDLSTEWGSQEWEVGQSPEMSPLRCLTPMERRNHCALEDSDSHDTPPASAGDVEEGLKVNQCMNCEKLNEESPLNISPSQHVSELAKFTHSFQVLSMRLEDLRLGMECLAGEVNESKSDFISLEKRAGQVMTSTANSRQQLTRVRALQLLEDRLQEEWWAAYDPTSVSCHENYIV</sequence>
<dbReference type="AlphaFoldDB" id="A0A5B7DKL7"/>
<dbReference type="Proteomes" id="UP000324222">
    <property type="component" value="Unassembled WGS sequence"/>
</dbReference>
<feature type="compositionally biased region" description="Basic and acidic residues" evidence="1">
    <location>
        <begin position="140"/>
        <end position="149"/>
    </location>
</feature>
<feature type="compositionally biased region" description="Basic and acidic residues" evidence="1">
    <location>
        <begin position="15"/>
        <end position="26"/>
    </location>
</feature>
<accession>A0A5B7DKL7</accession>
<proteinExistence type="predicted"/>
<reference evidence="2 3" key="1">
    <citation type="submission" date="2019-05" db="EMBL/GenBank/DDBJ databases">
        <title>Another draft genome of Portunus trituberculatus and its Hox gene families provides insights of decapod evolution.</title>
        <authorList>
            <person name="Jeong J.-H."/>
            <person name="Song I."/>
            <person name="Kim S."/>
            <person name="Choi T."/>
            <person name="Kim D."/>
            <person name="Ryu S."/>
            <person name="Kim W."/>
        </authorList>
    </citation>
    <scope>NUCLEOTIDE SEQUENCE [LARGE SCALE GENOMIC DNA]</scope>
    <source>
        <tissue evidence="2">Muscle</tissue>
    </source>
</reference>
<evidence type="ECO:0000313" key="2">
    <source>
        <dbReference type="EMBL" id="MPC21673.1"/>
    </source>
</evidence>
<name>A0A5B7DKL7_PORTR</name>
<evidence type="ECO:0000313" key="3">
    <source>
        <dbReference type="Proteomes" id="UP000324222"/>
    </source>
</evidence>
<comment type="caution">
    <text evidence="2">The sequence shown here is derived from an EMBL/GenBank/DDBJ whole genome shotgun (WGS) entry which is preliminary data.</text>
</comment>
<dbReference type="EMBL" id="VSRR010001002">
    <property type="protein sequence ID" value="MPC21673.1"/>
    <property type="molecule type" value="Genomic_DNA"/>
</dbReference>
<dbReference type="OrthoDB" id="6369124at2759"/>